<dbReference type="HOGENOM" id="CLU_3224397_0_0_1"/>
<dbReference type="jPOST" id="D6RE19"/>
<dbReference type="MGI" id="MGI:1915602">
    <property type="gene designation" value="Aspdh"/>
</dbReference>
<reference evidence="4" key="2">
    <citation type="journal article" date="2010" name="Cell">
        <title>A tissue-specific atlas of mouse protein phosphorylation and expression.</title>
        <authorList>
            <person name="Huttlin E.L."/>
            <person name="Jedrychowski M.P."/>
            <person name="Elias J.E."/>
            <person name="Goswami T."/>
            <person name="Rad R."/>
            <person name="Beausoleil S.A."/>
            <person name="Villen J."/>
            <person name="Haas W."/>
            <person name="Sowa M.E."/>
            <person name="Gygi S.P."/>
        </authorList>
    </citation>
    <scope>IDENTIFICATION BY MASS SPECTROMETRY [LARGE SCALE ANALYSIS]</scope>
</reference>
<evidence type="ECO:0000313" key="2">
    <source>
        <dbReference type="MGI" id="MGI:1915602"/>
    </source>
</evidence>
<dbReference type="ExpressionAtlas" id="D6RE19">
    <property type="expression patterns" value="baseline and differential"/>
</dbReference>
<dbReference type="PeptideAtlas" id="D6RE19"/>
<accession>D6RE19</accession>
<dbReference type="Antibodypedia" id="46022">
    <property type="antibodies" value="76 antibodies from 11 providers"/>
</dbReference>
<sequence length="44" mass="4578">MATSTLPQVPYKVGVVGYGRLVPCVPPSGSGIRTGPRTCFCVEP</sequence>
<name>D6RE19_MOUSE</name>
<reference evidence="1 3" key="1">
    <citation type="journal article" date="2009" name="PLoS Biol.">
        <title>Lineage-specific biology revealed by a finished genome assembly of the mouse.</title>
        <authorList>
            <consortium name="Mouse Genome Sequencing Consortium"/>
            <person name="Church D.M."/>
            <person name="Goodstadt L."/>
            <person name="Hillier L.W."/>
            <person name="Zody M.C."/>
            <person name="Goldstein S."/>
            <person name="She X."/>
            <person name="Bult C.J."/>
            <person name="Agarwala R."/>
            <person name="Cherry J.L."/>
            <person name="DiCuccio M."/>
            <person name="Hlavina W."/>
            <person name="Kapustin Y."/>
            <person name="Meric P."/>
            <person name="Maglott D."/>
            <person name="Birtle Z."/>
            <person name="Marques A.C."/>
            <person name="Graves T."/>
            <person name="Zhou S."/>
            <person name="Teague B."/>
            <person name="Potamousis K."/>
            <person name="Churas C."/>
            <person name="Place M."/>
            <person name="Herschleb J."/>
            <person name="Runnheim R."/>
            <person name="Forrest D."/>
            <person name="Amos-Landgraf J."/>
            <person name="Schwartz D.C."/>
            <person name="Cheng Z."/>
            <person name="Lindblad-Toh K."/>
            <person name="Eichler E.E."/>
            <person name="Ponting C.P."/>
        </authorList>
    </citation>
    <scope>NUCLEOTIDE SEQUENCE [LARGE SCALE GENOMIC DNA]</scope>
    <source>
        <strain evidence="1 3">C57BL/6J</strain>
    </source>
</reference>
<reference evidence="1" key="5">
    <citation type="submission" date="2025-09" db="UniProtKB">
        <authorList>
            <consortium name="Ensembl"/>
        </authorList>
    </citation>
    <scope>IDENTIFICATION</scope>
    <source>
        <strain evidence="1">C57BL/6J</strain>
    </source>
</reference>
<dbReference type="GeneTree" id="ENSGT00390000004452"/>
<dbReference type="VEuPathDB" id="HostDB:ENSMUSG00000038704"/>
<proteinExistence type="evidence at protein level"/>
<dbReference type="AGR" id="MGI:1915602"/>
<reference evidence="1" key="4">
    <citation type="submission" date="2025-08" db="UniProtKB">
        <authorList>
            <consortium name="Ensembl"/>
        </authorList>
    </citation>
    <scope>IDENTIFICATION</scope>
    <source>
        <strain evidence="1">C57BL/6J</strain>
    </source>
</reference>
<reference evidence="1 3" key="3">
    <citation type="journal article" date="2011" name="PLoS Biol.">
        <title>Modernizing reference genome assemblies.</title>
        <authorList>
            <person name="Church D.M."/>
            <person name="Schneider V.A."/>
            <person name="Graves T."/>
            <person name="Auger K."/>
            <person name="Cunningham F."/>
            <person name="Bouk N."/>
            <person name="Chen H.C."/>
            <person name="Agarwala R."/>
            <person name="McLaren W.M."/>
            <person name="Ritchie G.R."/>
            <person name="Albracht D."/>
            <person name="Kremitzki M."/>
            <person name="Rock S."/>
            <person name="Kotkiewicz H."/>
            <person name="Kremitzki C."/>
            <person name="Wollam A."/>
            <person name="Trani L."/>
            <person name="Fulton L."/>
            <person name="Fulton R."/>
            <person name="Matthews L."/>
            <person name="Whitehead S."/>
            <person name="Chow W."/>
            <person name="Torrance J."/>
            <person name="Dunn M."/>
            <person name="Harden G."/>
            <person name="Threadgold G."/>
            <person name="Wood J."/>
            <person name="Collins J."/>
            <person name="Heath P."/>
            <person name="Griffiths G."/>
            <person name="Pelan S."/>
            <person name="Grafham D."/>
            <person name="Eichler E.E."/>
            <person name="Weinstock G."/>
            <person name="Mardis E.R."/>
            <person name="Wilson R.K."/>
            <person name="Howe K."/>
            <person name="Flicek P."/>
            <person name="Hubbard T."/>
        </authorList>
    </citation>
    <scope>NUCLEOTIDE SEQUENCE [LARGE SCALE GENOMIC DNA]</scope>
    <source>
        <strain evidence="1 3">C57BL/6J</strain>
    </source>
</reference>
<dbReference type="Ensembl" id="ENSMUST00000152902.8">
    <property type="protein sequence ID" value="ENSMUSP00000114410.2"/>
    <property type="gene ID" value="ENSMUSG00000038704.13"/>
</dbReference>
<dbReference type="ProteomicsDB" id="371767"/>
<dbReference type="Proteomes" id="UP000000589">
    <property type="component" value="Chromosome 7"/>
</dbReference>
<protein>
    <submittedName>
        <fullName evidence="1">Aspartate dehydrogenase domain containing</fullName>
    </submittedName>
</protein>
<gene>
    <name evidence="1 2" type="primary">Aspdh</name>
</gene>
<evidence type="ECO:0007829" key="4">
    <source>
        <dbReference type="PubMed" id="21183079"/>
    </source>
</evidence>
<keyword evidence="3" id="KW-1185">Reference proteome</keyword>
<evidence type="ECO:0000313" key="1">
    <source>
        <dbReference type="Ensembl" id="ENSMUSP00000114410.2"/>
    </source>
</evidence>
<evidence type="ECO:0000313" key="3">
    <source>
        <dbReference type="Proteomes" id="UP000000589"/>
    </source>
</evidence>
<organism evidence="1 3">
    <name type="scientific">Mus musculus</name>
    <name type="common">Mouse</name>
    <dbReference type="NCBI Taxonomy" id="10090"/>
    <lineage>
        <taxon>Eukaryota</taxon>
        <taxon>Metazoa</taxon>
        <taxon>Chordata</taxon>
        <taxon>Craniata</taxon>
        <taxon>Vertebrata</taxon>
        <taxon>Euteleostomi</taxon>
        <taxon>Mammalia</taxon>
        <taxon>Eutheria</taxon>
        <taxon>Euarchontoglires</taxon>
        <taxon>Glires</taxon>
        <taxon>Rodentia</taxon>
        <taxon>Myomorpha</taxon>
        <taxon>Muroidea</taxon>
        <taxon>Muridae</taxon>
        <taxon>Murinae</taxon>
        <taxon>Mus</taxon>
        <taxon>Mus</taxon>
    </lineage>
</organism>
<dbReference type="AlphaFoldDB" id="D6RE19"/>
<dbReference type="Bgee" id="ENSMUSG00000038704">
    <property type="expression patterns" value="Expressed in right kidney and 35 other cell types or tissues"/>
</dbReference>